<dbReference type="EMBL" id="RWGY01000029">
    <property type="protein sequence ID" value="TVU17165.1"/>
    <property type="molecule type" value="Genomic_DNA"/>
</dbReference>
<protein>
    <submittedName>
        <fullName evidence="2">Uncharacterized protein</fullName>
    </submittedName>
</protein>
<proteinExistence type="predicted"/>
<feature type="compositionally biased region" description="Low complexity" evidence="1">
    <location>
        <begin position="54"/>
        <end position="65"/>
    </location>
</feature>
<organism evidence="2 3">
    <name type="scientific">Eragrostis curvula</name>
    <name type="common">weeping love grass</name>
    <dbReference type="NCBI Taxonomy" id="38414"/>
    <lineage>
        <taxon>Eukaryota</taxon>
        <taxon>Viridiplantae</taxon>
        <taxon>Streptophyta</taxon>
        <taxon>Embryophyta</taxon>
        <taxon>Tracheophyta</taxon>
        <taxon>Spermatophyta</taxon>
        <taxon>Magnoliopsida</taxon>
        <taxon>Liliopsida</taxon>
        <taxon>Poales</taxon>
        <taxon>Poaceae</taxon>
        <taxon>PACMAD clade</taxon>
        <taxon>Chloridoideae</taxon>
        <taxon>Eragrostideae</taxon>
        <taxon>Eragrostidinae</taxon>
        <taxon>Eragrostis</taxon>
    </lineage>
</organism>
<evidence type="ECO:0000256" key="1">
    <source>
        <dbReference type="SAM" id="MobiDB-lite"/>
    </source>
</evidence>
<gene>
    <name evidence="2" type="ORF">EJB05_33182</name>
</gene>
<accession>A0A5J9U0W8</accession>
<name>A0A5J9U0W8_9POAL</name>
<sequence>MSTTNDVMHQMTTTSAAGMISRDTRYANAQLSPVDSAHTATCSRRSPQRRKSAARAAYAPTTNATSPGSRHARARHVATAKLYVARTSAAALRYESATPAMLGSCDWGSLPAAVSGETATRLPHVL</sequence>
<evidence type="ECO:0000313" key="3">
    <source>
        <dbReference type="Proteomes" id="UP000324897"/>
    </source>
</evidence>
<dbReference type="AlphaFoldDB" id="A0A5J9U0W8"/>
<feature type="compositionally biased region" description="Polar residues" evidence="1">
    <location>
        <begin position="27"/>
        <end position="45"/>
    </location>
</feature>
<evidence type="ECO:0000313" key="2">
    <source>
        <dbReference type="EMBL" id="TVU17165.1"/>
    </source>
</evidence>
<feature type="non-terminal residue" evidence="2">
    <location>
        <position position="1"/>
    </location>
</feature>
<feature type="region of interest" description="Disordered" evidence="1">
    <location>
        <begin position="27"/>
        <end position="72"/>
    </location>
</feature>
<comment type="caution">
    <text evidence="2">The sequence shown here is derived from an EMBL/GenBank/DDBJ whole genome shotgun (WGS) entry which is preliminary data.</text>
</comment>
<reference evidence="2 3" key="1">
    <citation type="journal article" date="2019" name="Sci. Rep.">
        <title>A high-quality genome of Eragrostis curvula grass provides insights into Poaceae evolution and supports new strategies to enhance forage quality.</title>
        <authorList>
            <person name="Carballo J."/>
            <person name="Santos B.A.C.M."/>
            <person name="Zappacosta D."/>
            <person name="Garbus I."/>
            <person name="Selva J.P."/>
            <person name="Gallo C.A."/>
            <person name="Diaz A."/>
            <person name="Albertini E."/>
            <person name="Caccamo M."/>
            <person name="Echenique V."/>
        </authorList>
    </citation>
    <scope>NUCLEOTIDE SEQUENCE [LARGE SCALE GENOMIC DNA]</scope>
    <source>
        <strain evidence="3">cv. Victoria</strain>
        <tissue evidence="2">Leaf</tissue>
    </source>
</reference>
<keyword evidence="3" id="KW-1185">Reference proteome</keyword>
<dbReference type="Proteomes" id="UP000324897">
    <property type="component" value="Chromosome 7"/>
</dbReference>
<dbReference type="Gramene" id="TVU17165">
    <property type="protein sequence ID" value="TVU17165"/>
    <property type="gene ID" value="EJB05_33182"/>
</dbReference>